<evidence type="ECO:0000313" key="8">
    <source>
        <dbReference type="Proteomes" id="UP000191518"/>
    </source>
</evidence>
<feature type="transmembrane region" description="Helical" evidence="6">
    <location>
        <begin position="349"/>
        <end position="371"/>
    </location>
</feature>
<evidence type="ECO:0000256" key="6">
    <source>
        <dbReference type="SAM" id="Phobius"/>
    </source>
</evidence>
<dbReference type="AlphaFoldDB" id="A0A1V6RXD4"/>
<dbReference type="GO" id="GO:0016020">
    <property type="term" value="C:membrane"/>
    <property type="evidence" value="ECO:0007669"/>
    <property type="project" value="UniProtKB-SubCell"/>
</dbReference>
<evidence type="ECO:0000256" key="3">
    <source>
        <dbReference type="ARBA" id="ARBA00022989"/>
    </source>
</evidence>
<dbReference type="Gene3D" id="1.20.1250.20">
    <property type="entry name" value="MFS general substrate transporter like domains"/>
    <property type="match status" value="1"/>
</dbReference>
<feature type="transmembrane region" description="Helical" evidence="6">
    <location>
        <begin position="485"/>
        <end position="505"/>
    </location>
</feature>
<dbReference type="PANTHER" id="PTHR23507">
    <property type="entry name" value="ZGC:174356"/>
    <property type="match status" value="1"/>
</dbReference>
<feature type="transmembrane region" description="Helical" evidence="6">
    <location>
        <begin position="200"/>
        <end position="222"/>
    </location>
</feature>
<dbReference type="InterPro" id="IPR011701">
    <property type="entry name" value="MFS"/>
</dbReference>
<feature type="region of interest" description="Disordered" evidence="5">
    <location>
        <begin position="1"/>
        <end position="36"/>
    </location>
</feature>
<protein>
    <recommendedName>
        <fullName evidence="9">Major facilitator superfamily (MFS) profile domain-containing protein</fullName>
    </recommendedName>
</protein>
<dbReference type="Proteomes" id="UP000191518">
    <property type="component" value="Unassembled WGS sequence"/>
</dbReference>
<feature type="transmembrane region" description="Helical" evidence="6">
    <location>
        <begin position="168"/>
        <end position="188"/>
    </location>
</feature>
<name>A0A1V6RXD4_9EURO</name>
<sequence length="514" mass="56060">MPTRKPSAALTHPPEEPDERVPLLGGHETDHGDHPKITSFPRRRLLLLVCLTVVAADFGNYLGYAPHIEILESIICRRARGSNLLGVDDNCKSPEVQGELALINGWKDTFDQLPGIFLALPYGFAADSIGRKPILALSLAGLILEEIAIRLIFFFNSALPLRMIWTTPAFQIIGGGPQIATAMAYAMVTDMVPSHQRASVFFILSAATLLGEIVATPVAAFLMSWSPWIPSILGLFFECLSLFGALFISDTPFNPARYADQQGLEEGQEEDEGEDENEDEEEHHLVHGPLYLRWKNAIRQQWSHIQKDYAALWSANLFYTVGAFLLASIGRQALQLIVQYASNRFSWSIARASSLITLKGIINLVTLLLILPWLSNWLNKNLLLSSAAKDLRIVQGSVWLLTLGSAIMAVSTHPAVFIVGVSLLAFGWGFYSALRSLAMELVSPSQVGIVNTAIGFAQSIGSLLSGPILAAAFRRGLREDGFLVGLPYMVAAGLFFLSGCLTGCVRIPRGMSGA</sequence>
<accession>A0A1V6RXD4</accession>
<gene>
    <name evidence="7" type="ORF">PENVUL_c019G02380</name>
</gene>
<reference evidence="8" key="1">
    <citation type="journal article" date="2017" name="Nat. Microbiol.">
        <title>Global analysis of biosynthetic gene clusters reveals vast potential of secondary metabolite production in Penicillium species.</title>
        <authorList>
            <person name="Nielsen J.C."/>
            <person name="Grijseels S."/>
            <person name="Prigent S."/>
            <person name="Ji B."/>
            <person name="Dainat J."/>
            <person name="Nielsen K.F."/>
            <person name="Frisvad J.C."/>
            <person name="Workman M."/>
            <person name="Nielsen J."/>
        </authorList>
    </citation>
    <scope>NUCLEOTIDE SEQUENCE [LARGE SCALE GENOMIC DNA]</scope>
    <source>
        <strain evidence="8">IBT 29486</strain>
    </source>
</reference>
<feature type="transmembrane region" description="Helical" evidence="6">
    <location>
        <begin position="391"/>
        <end position="410"/>
    </location>
</feature>
<evidence type="ECO:0000313" key="7">
    <source>
        <dbReference type="EMBL" id="OQE06190.1"/>
    </source>
</evidence>
<proteinExistence type="predicted"/>
<evidence type="ECO:0000256" key="2">
    <source>
        <dbReference type="ARBA" id="ARBA00022692"/>
    </source>
</evidence>
<dbReference type="Pfam" id="PF07690">
    <property type="entry name" value="MFS_1"/>
    <property type="match status" value="1"/>
</dbReference>
<feature type="transmembrane region" description="Helical" evidence="6">
    <location>
        <begin position="449"/>
        <end position="473"/>
    </location>
</feature>
<evidence type="ECO:0000256" key="1">
    <source>
        <dbReference type="ARBA" id="ARBA00004141"/>
    </source>
</evidence>
<evidence type="ECO:0000256" key="4">
    <source>
        <dbReference type="ARBA" id="ARBA00023136"/>
    </source>
</evidence>
<organism evidence="7 8">
    <name type="scientific">Penicillium vulpinum</name>
    <dbReference type="NCBI Taxonomy" id="29845"/>
    <lineage>
        <taxon>Eukaryota</taxon>
        <taxon>Fungi</taxon>
        <taxon>Dikarya</taxon>
        <taxon>Ascomycota</taxon>
        <taxon>Pezizomycotina</taxon>
        <taxon>Eurotiomycetes</taxon>
        <taxon>Eurotiomycetidae</taxon>
        <taxon>Eurotiales</taxon>
        <taxon>Aspergillaceae</taxon>
        <taxon>Penicillium</taxon>
    </lineage>
</organism>
<keyword evidence="8" id="KW-1185">Reference proteome</keyword>
<dbReference type="OrthoDB" id="194139at2759"/>
<evidence type="ECO:0008006" key="9">
    <source>
        <dbReference type="Google" id="ProtNLM"/>
    </source>
</evidence>
<dbReference type="EMBL" id="MDYP01000019">
    <property type="protein sequence ID" value="OQE06190.1"/>
    <property type="molecule type" value="Genomic_DNA"/>
</dbReference>
<keyword evidence="4 6" id="KW-0472">Membrane</keyword>
<feature type="transmembrane region" description="Helical" evidence="6">
    <location>
        <begin position="228"/>
        <end position="248"/>
    </location>
</feature>
<comment type="caution">
    <text evidence="7">The sequence shown here is derived from an EMBL/GenBank/DDBJ whole genome shotgun (WGS) entry which is preliminary data.</text>
</comment>
<dbReference type="GO" id="GO:0022857">
    <property type="term" value="F:transmembrane transporter activity"/>
    <property type="evidence" value="ECO:0007669"/>
    <property type="project" value="InterPro"/>
</dbReference>
<feature type="compositionally biased region" description="Basic and acidic residues" evidence="5">
    <location>
        <begin position="13"/>
        <end position="36"/>
    </location>
</feature>
<feature type="transmembrane region" description="Helical" evidence="6">
    <location>
        <begin position="416"/>
        <end position="437"/>
    </location>
</feature>
<dbReference type="PANTHER" id="PTHR23507:SF1">
    <property type="entry name" value="FI18259P1-RELATED"/>
    <property type="match status" value="1"/>
</dbReference>
<evidence type="ECO:0000256" key="5">
    <source>
        <dbReference type="SAM" id="MobiDB-lite"/>
    </source>
</evidence>
<feature type="transmembrane region" description="Helical" evidence="6">
    <location>
        <begin position="134"/>
        <end position="156"/>
    </location>
</feature>
<comment type="subcellular location">
    <subcellularLocation>
        <location evidence="1">Membrane</location>
        <topology evidence="1">Multi-pass membrane protein</topology>
    </subcellularLocation>
</comment>
<dbReference type="InterPro" id="IPR036259">
    <property type="entry name" value="MFS_trans_sf"/>
</dbReference>
<feature type="transmembrane region" description="Helical" evidence="6">
    <location>
        <begin position="309"/>
        <end position="329"/>
    </location>
</feature>
<keyword evidence="3 6" id="KW-1133">Transmembrane helix</keyword>
<dbReference type="SUPFAM" id="SSF103473">
    <property type="entry name" value="MFS general substrate transporter"/>
    <property type="match status" value="1"/>
</dbReference>
<keyword evidence="2 6" id="KW-0812">Transmembrane</keyword>